<dbReference type="AlphaFoldDB" id="A0A6U1T8U6"/>
<reference evidence="2" key="1">
    <citation type="submission" date="2021-01" db="EMBL/GenBank/DDBJ databases">
        <authorList>
            <person name="Corre E."/>
            <person name="Pelletier E."/>
            <person name="Niang G."/>
            <person name="Scheremetjew M."/>
            <person name="Finn R."/>
            <person name="Kale V."/>
            <person name="Holt S."/>
            <person name="Cochrane G."/>
            <person name="Meng A."/>
            <person name="Brown T."/>
            <person name="Cohen L."/>
        </authorList>
    </citation>
    <scope>NUCLEOTIDE SEQUENCE</scope>
    <source>
        <strain evidence="2">DIVA3 518/3/11/1/6</strain>
    </source>
</reference>
<sequence>MMHNREQLLELCCQVRTIMNEEAAVLLPDCPIQEYKELKEEDGIPHLGRCHINYTEWSSGRFSQTSIASETTLIEISLTHPHTAESLPVAAVISILIHEFAHSITPIRRYRSADTWTIYDGHGIDFRIQYATLLKVAEKKGILCFPAIQGKYSRKFLSRLDSLEVIGSSPRFHTQPLTTSEGRCQPKKDLYRITIVNSKNIRKLVSIPVCEHRTAAHLLVLAKSKFQHRYSKVALLDGTILSNLSTLDSLCKESSELCVLVL</sequence>
<evidence type="ECO:0000313" key="2">
    <source>
        <dbReference type="EMBL" id="CAE2206832.1"/>
    </source>
</evidence>
<accession>A0A6U1T8U6</accession>
<gene>
    <name evidence="1" type="ORF">VSP0166_LOCUS3630</name>
    <name evidence="2" type="ORF">VSP0166_LOCUS3631</name>
</gene>
<dbReference type="EMBL" id="HBKP01005057">
    <property type="protein sequence ID" value="CAE2206830.1"/>
    <property type="molecule type" value="Transcribed_RNA"/>
</dbReference>
<evidence type="ECO:0000313" key="1">
    <source>
        <dbReference type="EMBL" id="CAE2206830.1"/>
    </source>
</evidence>
<proteinExistence type="predicted"/>
<protein>
    <recommendedName>
        <fullName evidence="3">SprT-like domain-containing protein</fullName>
    </recommendedName>
</protein>
<evidence type="ECO:0008006" key="3">
    <source>
        <dbReference type="Google" id="ProtNLM"/>
    </source>
</evidence>
<organism evidence="2">
    <name type="scientific">Vannella robusta</name>
    <dbReference type="NCBI Taxonomy" id="1487602"/>
    <lineage>
        <taxon>Eukaryota</taxon>
        <taxon>Amoebozoa</taxon>
        <taxon>Discosea</taxon>
        <taxon>Flabellinia</taxon>
        <taxon>Vannellidae</taxon>
        <taxon>Vannella</taxon>
    </lineage>
</organism>
<name>A0A6U1T8U6_9EUKA</name>
<dbReference type="EMBL" id="HBKP01005058">
    <property type="protein sequence ID" value="CAE2206832.1"/>
    <property type="molecule type" value="Transcribed_RNA"/>
</dbReference>